<dbReference type="PROSITE" id="PS50969">
    <property type="entry name" value="FCP1"/>
    <property type="match status" value="1"/>
</dbReference>
<dbReference type="PROSITE" id="PS50172">
    <property type="entry name" value="BRCT"/>
    <property type="match status" value="1"/>
</dbReference>
<evidence type="ECO:0000256" key="3">
    <source>
        <dbReference type="ARBA" id="ARBA00022801"/>
    </source>
</evidence>
<feature type="domain" description="FCP1 homology" evidence="9">
    <location>
        <begin position="71"/>
        <end position="250"/>
    </location>
</feature>
<dbReference type="CDD" id="cd17729">
    <property type="entry name" value="BRCT_CTDP1"/>
    <property type="match status" value="1"/>
</dbReference>
<keyword evidence="3" id="KW-0378">Hydrolase</keyword>
<dbReference type="PANTHER" id="PTHR23081:SF36">
    <property type="entry name" value="RNA POLYMERASE II SUBUNIT A C-TERMINAL DOMAIN PHOSPHATASE"/>
    <property type="match status" value="1"/>
</dbReference>
<dbReference type="PANTHER" id="PTHR23081">
    <property type="entry name" value="RNA POLYMERASE II CTD PHOSPHATASE"/>
    <property type="match status" value="1"/>
</dbReference>
<evidence type="ECO:0000313" key="10">
    <source>
        <dbReference type="EMBL" id="KAK9920471.1"/>
    </source>
</evidence>
<comment type="catalytic activity">
    <reaction evidence="6">
        <text>O-phospho-L-threonyl-[protein] + H2O = L-threonyl-[protein] + phosphate</text>
        <dbReference type="Rhea" id="RHEA:47004"/>
        <dbReference type="Rhea" id="RHEA-COMP:11060"/>
        <dbReference type="Rhea" id="RHEA-COMP:11605"/>
        <dbReference type="ChEBI" id="CHEBI:15377"/>
        <dbReference type="ChEBI" id="CHEBI:30013"/>
        <dbReference type="ChEBI" id="CHEBI:43474"/>
        <dbReference type="ChEBI" id="CHEBI:61977"/>
        <dbReference type="EC" id="3.1.3.16"/>
    </reaction>
</comment>
<gene>
    <name evidence="10" type="ORF">M0R45_029026</name>
</gene>
<evidence type="ECO:0000256" key="4">
    <source>
        <dbReference type="ARBA" id="ARBA00023242"/>
    </source>
</evidence>
<protein>
    <recommendedName>
        <fullName evidence="2">protein-serine/threonine phosphatase</fullName>
        <ecNumber evidence="2">3.1.3.16</ecNumber>
    </recommendedName>
</protein>
<dbReference type="SUPFAM" id="SSF52113">
    <property type="entry name" value="BRCT domain"/>
    <property type="match status" value="1"/>
</dbReference>
<evidence type="ECO:0000313" key="11">
    <source>
        <dbReference type="Proteomes" id="UP001457282"/>
    </source>
</evidence>
<dbReference type="Gene3D" id="3.40.50.10190">
    <property type="entry name" value="BRCT domain"/>
    <property type="match status" value="1"/>
</dbReference>
<dbReference type="InterPro" id="IPR039189">
    <property type="entry name" value="Fcp1"/>
</dbReference>
<evidence type="ECO:0000259" key="9">
    <source>
        <dbReference type="PROSITE" id="PS50969"/>
    </source>
</evidence>
<evidence type="ECO:0000256" key="7">
    <source>
        <dbReference type="SAM" id="MobiDB-lite"/>
    </source>
</evidence>
<sequence length="442" mass="50783">MDCGSDGDREIGSDERSNMHKVEINKGTSIPEIKDASASCLCDDCANFAVTFSFNDDQIEGLRKANTHEMLYHRKLHLVLNLDHTLLTRTNLNNLTPEEEEYLDSQMTKPPDLSREVFLAQVPGPKMKYMVFKLRPFVRAFLKEASDMFEIYAYTNASRSLAWKMVVLLDPLNEYFGRRVISREDFCITHEGKKCLDLVLAQESTVLILDDKQEAWTEQNQKNIVLMHKYRYFREKREQNSELKSHCELKTDEGVYLEVLLQHLKRIHSRFFDDQVMCDNLIDRDVREVLKTLQGDVLKGCKIAFNPLQANKLQLWKMAEQLGATCVEQVDPSVTHVVATHVGTTESRWAVEENKFLVHPSWIEASTCMWQKSHEDNFPVNEDDNIRQQKMAEQSCDEQMDPAATTAPSLQLCCMEASISLCKESNGDKFPVVEDGKFTCSS</sequence>
<dbReference type="CDD" id="cd07521">
    <property type="entry name" value="HAD_FCP1-like"/>
    <property type="match status" value="1"/>
</dbReference>
<dbReference type="Proteomes" id="UP001457282">
    <property type="component" value="Unassembled WGS sequence"/>
</dbReference>
<dbReference type="InterPro" id="IPR036420">
    <property type="entry name" value="BRCT_dom_sf"/>
</dbReference>
<dbReference type="InterPro" id="IPR004274">
    <property type="entry name" value="FCP1_dom"/>
</dbReference>
<comment type="catalytic activity">
    <reaction evidence="5">
        <text>O-phospho-L-seryl-[protein] + H2O = L-seryl-[protein] + phosphate</text>
        <dbReference type="Rhea" id="RHEA:20629"/>
        <dbReference type="Rhea" id="RHEA-COMP:9863"/>
        <dbReference type="Rhea" id="RHEA-COMP:11604"/>
        <dbReference type="ChEBI" id="CHEBI:15377"/>
        <dbReference type="ChEBI" id="CHEBI:29999"/>
        <dbReference type="ChEBI" id="CHEBI:43474"/>
        <dbReference type="ChEBI" id="CHEBI:83421"/>
        <dbReference type="EC" id="3.1.3.16"/>
    </reaction>
</comment>
<dbReference type="SMART" id="SM00577">
    <property type="entry name" value="CPDc"/>
    <property type="match status" value="1"/>
</dbReference>
<proteinExistence type="predicted"/>
<evidence type="ECO:0000256" key="1">
    <source>
        <dbReference type="ARBA" id="ARBA00004123"/>
    </source>
</evidence>
<evidence type="ECO:0000256" key="5">
    <source>
        <dbReference type="ARBA" id="ARBA00047761"/>
    </source>
</evidence>
<comment type="caution">
    <text evidence="10">The sequence shown here is derived from an EMBL/GenBank/DDBJ whole genome shotgun (WGS) entry which is preliminary data.</text>
</comment>
<dbReference type="AlphaFoldDB" id="A0AAW1W9A2"/>
<dbReference type="InterPro" id="IPR036412">
    <property type="entry name" value="HAD-like_sf"/>
</dbReference>
<feature type="domain" description="BRCT" evidence="8">
    <location>
        <begin position="293"/>
        <end position="380"/>
    </location>
</feature>
<dbReference type="InterPro" id="IPR023214">
    <property type="entry name" value="HAD_sf"/>
</dbReference>
<dbReference type="SMART" id="SM00292">
    <property type="entry name" value="BRCT"/>
    <property type="match status" value="1"/>
</dbReference>
<name>A0AAW1W9A2_RUBAR</name>
<evidence type="ECO:0000256" key="2">
    <source>
        <dbReference type="ARBA" id="ARBA00013081"/>
    </source>
</evidence>
<evidence type="ECO:0000256" key="6">
    <source>
        <dbReference type="ARBA" id="ARBA00048336"/>
    </source>
</evidence>
<dbReference type="Pfam" id="PF00533">
    <property type="entry name" value="BRCT"/>
    <property type="match status" value="1"/>
</dbReference>
<comment type="subcellular location">
    <subcellularLocation>
        <location evidence="1">Nucleus</location>
    </subcellularLocation>
</comment>
<dbReference type="Pfam" id="PF03031">
    <property type="entry name" value="NIF"/>
    <property type="match status" value="1"/>
</dbReference>
<evidence type="ECO:0000259" key="8">
    <source>
        <dbReference type="PROSITE" id="PS50172"/>
    </source>
</evidence>
<keyword evidence="11" id="KW-1185">Reference proteome</keyword>
<dbReference type="InterPro" id="IPR001357">
    <property type="entry name" value="BRCT_dom"/>
</dbReference>
<organism evidence="10 11">
    <name type="scientific">Rubus argutus</name>
    <name type="common">Southern blackberry</name>
    <dbReference type="NCBI Taxonomy" id="59490"/>
    <lineage>
        <taxon>Eukaryota</taxon>
        <taxon>Viridiplantae</taxon>
        <taxon>Streptophyta</taxon>
        <taxon>Embryophyta</taxon>
        <taxon>Tracheophyta</taxon>
        <taxon>Spermatophyta</taxon>
        <taxon>Magnoliopsida</taxon>
        <taxon>eudicotyledons</taxon>
        <taxon>Gunneridae</taxon>
        <taxon>Pentapetalae</taxon>
        <taxon>rosids</taxon>
        <taxon>fabids</taxon>
        <taxon>Rosales</taxon>
        <taxon>Rosaceae</taxon>
        <taxon>Rosoideae</taxon>
        <taxon>Rosoideae incertae sedis</taxon>
        <taxon>Rubus</taxon>
    </lineage>
</organism>
<feature type="region of interest" description="Disordered" evidence="7">
    <location>
        <begin position="1"/>
        <end position="20"/>
    </location>
</feature>
<dbReference type="EMBL" id="JBEDUW010000006">
    <property type="protein sequence ID" value="KAK9920471.1"/>
    <property type="molecule type" value="Genomic_DNA"/>
</dbReference>
<keyword evidence="4" id="KW-0539">Nucleus</keyword>
<dbReference type="SUPFAM" id="SSF56784">
    <property type="entry name" value="HAD-like"/>
    <property type="match status" value="1"/>
</dbReference>
<dbReference type="EC" id="3.1.3.16" evidence="2"/>
<dbReference type="Gene3D" id="3.40.50.1000">
    <property type="entry name" value="HAD superfamily/HAD-like"/>
    <property type="match status" value="1"/>
</dbReference>
<accession>A0AAW1W9A2</accession>
<dbReference type="GO" id="GO:0005634">
    <property type="term" value="C:nucleus"/>
    <property type="evidence" value="ECO:0007669"/>
    <property type="project" value="UniProtKB-SubCell"/>
</dbReference>
<reference evidence="10 11" key="1">
    <citation type="journal article" date="2023" name="G3 (Bethesda)">
        <title>A chromosome-length genome assembly and annotation of blackberry (Rubus argutus, cv. 'Hillquist').</title>
        <authorList>
            <person name="Bruna T."/>
            <person name="Aryal R."/>
            <person name="Dudchenko O."/>
            <person name="Sargent D.J."/>
            <person name="Mead D."/>
            <person name="Buti M."/>
            <person name="Cavallini A."/>
            <person name="Hytonen T."/>
            <person name="Andres J."/>
            <person name="Pham M."/>
            <person name="Weisz D."/>
            <person name="Mascagni F."/>
            <person name="Usai G."/>
            <person name="Natali L."/>
            <person name="Bassil N."/>
            <person name="Fernandez G.E."/>
            <person name="Lomsadze A."/>
            <person name="Armour M."/>
            <person name="Olukolu B."/>
            <person name="Poorten T."/>
            <person name="Britton C."/>
            <person name="Davik J."/>
            <person name="Ashrafi H."/>
            <person name="Aiden E.L."/>
            <person name="Borodovsky M."/>
            <person name="Worthington M."/>
        </authorList>
    </citation>
    <scope>NUCLEOTIDE SEQUENCE [LARGE SCALE GENOMIC DNA]</scope>
    <source>
        <strain evidence="10">PI 553951</strain>
    </source>
</reference>
<dbReference type="GO" id="GO:0008420">
    <property type="term" value="F:RNA polymerase II CTD heptapeptide repeat phosphatase activity"/>
    <property type="evidence" value="ECO:0007669"/>
    <property type="project" value="InterPro"/>
</dbReference>